<evidence type="ECO:0000256" key="1">
    <source>
        <dbReference type="ARBA" id="ARBA00004167"/>
    </source>
</evidence>
<dbReference type="eggNOG" id="COG1704">
    <property type="taxonomic scope" value="Bacteria"/>
</dbReference>
<dbReference type="SUPFAM" id="SSF140478">
    <property type="entry name" value="LemA-like"/>
    <property type="match status" value="1"/>
</dbReference>
<evidence type="ECO:0000256" key="3">
    <source>
        <dbReference type="ARBA" id="ARBA00022692"/>
    </source>
</evidence>
<protein>
    <recommendedName>
        <fullName evidence="9">LemA family protein</fullName>
    </recommendedName>
</protein>
<keyword evidence="4 6" id="KW-1133">Transmembrane helix</keyword>
<keyword evidence="8" id="KW-1185">Reference proteome</keyword>
<sequence length="224" mass="25855">MLFDSRAEQSKEGFKPNVDNSIKIPEVTGGQKFLYVLFFILTLGFFFIAVIIRKNELLARINRIQEASSLIQAAEKKRRAILLKQMDAVKGYAEFEHDTLTEVAKFRSQLVDLEHETDPTVLASKLNKIQAAINIQFEQYPDLKANTSFLRFQTEIAIQEDEIYATIRNYNAIVRHFNSDIYQFWTNVLAKKMNVYNQPLFQASEEERADIDTSSLANHISKSH</sequence>
<proteinExistence type="inferred from homology"/>
<reference evidence="7 8" key="1">
    <citation type="journal article" date="2013" name="Genome Announc.">
        <title>Draft Genome Sequences of Mycoplasma auris and Mycoplasma yeatsii, Two Species of the Ear Canal of Caprinae.</title>
        <authorList>
            <person name="Dordet-Frisoni E."/>
            <person name="Baranowski E."/>
            <person name="Barre A."/>
            <person name="Blanchard A."/>
            <person name="Breton M."/>
            <person name="Couture C."/>
            <person name="Dupuy V."/>
            <person name="Gaurivaud P."/>
            <person name="Jacob D."/>
            <person name="Lemaitre C."/>
            <person name="Manso-Silvan L."/>
            <person name="Nikolski M."/>
            <person name="Nouvel L.X."/>
            <person name="Poumarat F."/>
            <person name="Sirand-Pugnet P."/>
            <person name="Thebault P."/>
            <person name="Theil S."/>
            <person name="Thiaucourt F."/>
            <person name="Citti C."/>
            <person name="Tardy F."/>
        </authorList>
    </citation>
    <scope>NUCLEOTIDE SEQUENCE [LARGE SCALE GENOMIC DNA]</scope>
    <source>
        <strain evidence="7 8">15026</strain>
    </source>
</reference>
<dbReference type="EMBL" id="AORI01000012">
    <property type="protein sequence ID" value="ENY68532.1"/>
    <property type="molecule type" value="Genomic_DNA"/>
</dbReference>
<dbReference type="AlphaFoldDB" id="N9UZB5"/>
<accession>N9UZB5</accession>
<gene>
    <name evidence="7" type="ORF">MAU_6100</name>
</gene>
<dbReference type="Gene3D" id="1.20.1440.20">
    <property type="entry name" value="LemA-like domain"/>
    <property type="match status" value="1"/>
</dbReference>
<dbReference type="InterPro" id="IPR023353">
    <property type="entry name" value="LemA-like_dom_sf"/>
</dbReference>
<dbReference type="PANTHER" id="PTHR34478:SF1">
    <property type="entry name" value="PROTEIN LEMA"/>
    <property type="match status" value="1"/>
</dbReference>
<dbReference type="Pfam" id="PF04011">
    <property type="entry name" value="LemA"/>
    <property type="match status" value="1"/>
</dbReference>
<evidence type="ECO:0000313" key="8">
    <source>
        <dbReference type="Proteomes" id="UP000013131"/>
    </source>
</evidence>
<dbReference type="PATRIC" id="fig|1188233.3.peg.590"/>
<evidence type="ECO:0000256" key="6">
    <source>
        <dbReference type="SAM" id="Phobius"/>
    </source>
</evidence>
<comment type="similarity">
    <text evidence="2">Belongs to the LemA family.</text>
</comment>
<comment type="subcellular location">
    <subcellularLocation>
        <location evidence="1">Membrane</location>
        <topology evidence="1">Single-pass membrane protein</topology>
    </subcellularLocation>
</comment>
<evidence type="ECO:0000256" key="2">
    <source>
        <dbReference type="ARBA" id="ARBA00008854"/>
    </source>
</evidence>
<dbReference type="GO" id="GO:0016020">
    <property type="term" value="C:membrane"/>
    <property type="evidence" value="ECO:0007669"/>
    <property type="project" value="UniProtKB-SubCell"/>
</dbReference>
<evidence type="ECO:0008006" key="9">
    <source>
        <dbReference type="Google" id="ProtNLM"/>
    </source>
</evidence>
<evidence type="ECO:0000256" key="4">
    <source>
        <dbReference type="ARBA" id="ARBA00022989"/>
    </source>
</evidence>
<dbReference type="OrthoDB" id="384498at2"/>
<evidence type="ECO:0000256" key="5">
    <source>
        <dbReference type="ARBA" id="ARBA00023136"/>
    </source>
</evidence>
<keyword evidence="5 6" id="KW-0472">Membrane</keyword>
<evidence type="ECO:0000313" key="7">
    <source>
        <dbReference type="EMBL" id="ENY68532.1"/>
    </source>
</evidence>
<comment type="caution">
    <text evidence="7">The sequence shown here is derived from an EMBL/GenBank/DDBJ whole genome shotgun (WGS) entry which is preliminary data.</text>
</comment>
<organism evidence="7 8">
    <name type="scientific">Metamycoplasma auris 15026</name>
    <dbReference type="NCBI Taxonomy" id="1188233"/>
    <lineage>
        <taxon>Bacteria</taxon>
        <taxon>Bacillati</taxon>
        <taxon>Mycoplasmatota</taxon>
        <taxon>Mycoplasmoidales</taxon>
        <taxon>Metamycoplasmataceae</taxon>
        <taxon>Metamycoplasma</taxon>
    </lineage>
</organism>
<dbReference type="InterPro" id="IPR007156">
    <property type="entry name" value="MamQ_LemA"/>
</dbReference>
<name>N9UZB5_9BACT</name>
<feature type="transmembrane region" description="Helical" evidence="6">
    <location>
        <begin position="33"/>
        <end position="52"/>
    </location>
</feature>
<keyword evidence="3 6" id="KW-0812">Transmembrane</keyword>
<dbReference type="Proteomes" id="UP000013131">
    <property type="component" value="Unassembled WGS sequence"/>
</dbReference>
<dbReference type="STRING" id="1188233.MAU_6100"/>
<dbReference type="RefSeq" id="WP_004425327.1">
    <property type="nucleotide sequence ID" value="NZ_AORI01000012.1"/>
</dbReference>
<dbReference type="PANTHER" id="PTHR34478">
    <property type="entry name" value="PROTEIN LEMA"/>
    <property type="match status" value="1"/>
</dbReference>